<dbReference type="AlphaFoldDB" id="A0A563EW02"/>
<sequence length="260" mass="27210">MLRPFAKIAAPMIGTALGGPLGGIAGKAIGSLLESELEDEAEFEEEMTRPVSASRAQAEAFAASAARSESESEAEALVGAATSTLLARPDRRALRQVHADLVCGASVLAELLHRNKATRPYTGVVPSIVDSTAKTLTKYARTGQPLTRQVVGHAMGAHATRVFADPRATQQALTKHVRGVRKARQLGMVATYPGPLRAPVVPGAVAKQPGRSTVQVTTPIRVPGPNGSRLVRVVSHVKVPKGAVPAGRTASVRTVAQNEF</sequence>
<dbReference type="OrthoDB" id="3828348at2"/>
<reference evidence="1 2" key="1">
    <citation type="submission" date="2019-07" db="EMBL/GenBank/DDBJ databases">
        <title>Lentzea xizangensis sp. nov., isolated from Qinghai-Tibetan Plateau Soils.</title>
        <authorList>
            <person name="Huang J."/>
        </authorList>
    </citation>
    <scope>NUCLEOTIDE SEQUENCE [LARGE SCALE GENOMIC DNA]</scope>
    <source>
        <strain evidence="1 2">FXJ1.1311</strain>
    </source>
</reference>
<keyword evidence="2" id="KW-1185">Reference proteome</keyword>
<dbReference type="Proteomes" id="UP000316639">
    <property type="component" value="Unassembled WGS sequence"/>
</dbReference>
<protein>
    <submittedName>
        <fullName evidence="1">Uncharacterized protein</fullName>
    </submittedName>
</protein>
<proteinExistence type="predicted"/>
<evidence type="ECO:0000313" key="1">
    <source>
        <dbReference type="EMBL" id="TWP51833.1"/>
    </source>
</evidence>
<dbReference type="EMBL" id="VOBR01000007">
    <property type="protein sequence ID" value="TWP51833.1"/>
    <property type="molecule type" value="Genomic_DNA"/>
</dbReference>
<comment type="caution">
    <text evidence="1">The sequence shown here is derived from an EMBL/GenBank/DDBJ whole genome shotgun (WGS) entry which is preliminary data.</text>
</comment>
<gene>
    <name evidence="1" type="ORF">FKR81_13355</name>
</gene>
<organism evidence="1 2">
    <name type="scientific">Lentzea tibetensis</name>
    <dbReference type="NCBI Taxonomy" id="2591470"/>
    <lineage>
        <taxon>Bacteria</taxon>
        <taxon>Bacillati</taxon>
        <taxon>Actinomycetota</taxon>
        <taxon>Actinomycetes</taxon>
        <taxon>Pseudonocardiales</taxon>
        <taxon>Pseudonocardiaceae</taxon>
        <taxon>Lentzea</taxon>
    </lineage>
</organism>
<accession>A0A563EW02</accession>
<name>A0A563EW02_9PSEU</name>
<evidence type="ECO:0000313" key="2">
    <source>
        <dbReference type="Proteomes" id="UP000316639"/>
    </source>
</evidence>